<accession>A0A4V2NH27</accession>
<evidence type="ECO:0000313" key="2">
    <source>
        <dbReference type="Proteomes" id="UP000294200"/>
    </source>
</evidence>
<name>A0A4V2NH27_9BURK</name>
<gene>
    <name evidence="1" type="ORF">BZM27_21155</name>
</gene>
<evidence type="ECO:0000313" key="1">
    <source>
        <dbReference type="EMBL" id="TCG07198.1"/>
    </source>
</evidence>
<organism evidence="1 2">
    <name type="scientific">Paraburkholderia steynii</name>
    <dbReference type="NCBI Taxonomy" id="1245441"/>
    <lineage>
        <taxon>Bacteria</taxon>
        <taxon>Pseudomonadati</taxon>
        <taxon>Pseudomonadota</taxon>
        <taxon>Betaproteobacteria</taxon>
        <taxon>Burkholderiales</taxon>
        <taxon>Burkholderiaceae</taxon>
        <taxon>Paraburkholderia</taxon>
    </lineage>
</organism>
<proteinExistence type="predicted"/>
<dbReference type="EMBL" id="MWML01000075">
    <property type="protein sequence ID" value="TCG07198.1"/>
    <property type="molecule type" value="Genomic_DNA"/>
</dbReference>
<keyword evidence="2" id="KW-1185">Reference proteome</keyword>
<comment type="caution">
    <text evidence="1">The sequence shown here is derived from an EMBL/GenBank/DDBJ whole genome shotgun (WGS) entry which is preliminary data.</text>
</comment>
<protein>
    <submittedName>
        <fullName evidence="1">Uncharacterized protein</fullName>
    </submittedName>
</protein>
<dbReference type="Proteomes" id="UP000294200">
    <property type="component" value="Unassembled WGS sequence"/>
</dbReference>
<sequence length="109" mass="12534">MLIFRHSTLLHSAFHTSDIAVEFSNHRLHMLIGQGVVPMEFVKDERELERIRTYRIPLEKTGSLFHVRFVAALRIDALDSKRVPDAVLTEHVVLPRAGRQAPSPPCQRR</sequence>
<dbReference type="AlphaFoldDB" id="A0A4V2NH27"/>
<reference evidence="1 2" key="1">
    <citation type="submission" date="2017-02" db="EMBL/GenBank/DDBJ databases">
        <title>Paraburkholderia sophoroidis sp. nov. and Paraburkholderia steynii sp. nov. rhizobial symbionts of the fynbos legume Hypocalyptus sophoroides.</title>
        <authorList>
            <person name="Steenkamp E.T."/>
            <person name="Beukes C.W."/>
            <person name="Van Zyl E."/>
            <person name="Avontuur J."/>
            <person name="Chan W.Y."/>
            <person name="Hassen A."/>
            <person name="Palmer M."/>
            <person name="Mthombeni L."/>
            <person name="Phalane F."/>
            <person name="Sereme K."/>
            <person name="Venter S.N."/>
        </authorList>
    </citation>
    <scope>NUCLEOTIDE SEQUENCE [LARGE SCALE GENOMIC DNA]</scope>
    <source>
        <strain evidence="1 2">HC1.1ba</strain>
    </source>
</reference>